<dbReference type="RefSeq" id="WP_006783174.1">
    <property type="nucleotide sequence ID" value="NZ_CABJBH010000024.1"/>
</dbReference>
<dbReference type="PANTHER" id="PTHR39159:SF1">
    <property type="entry name" value="UPF0374 PROTEIN YGAC"/>
    <property type="match status" value="1"/>
</dbReference>
<evidence type="ECO:0000256" key="3">
    <source>
        <dbReference type="ARBA" id="ARBA00022842"/>
    </source>
</evidence>
<dbReference type="OrthoDB" id="1645325at2"/>
<keyword evidence="3" id="KW-0460">Magnesium</keyword>
<dbReference type="EMBL" id="WMQE01000020">
    <property type="protein sequence ID" value="MTK21631.1"/>
    <property type="molecule type" value="Genomic_DNA"/>
</dbReference>
<evidence type="ECO:0000313" key="5">
    <source>
        <dbReference type="EMBL" id="MTK21631.1"/>
    </source>
</evidence>
<comment type="caution">
    <text evidence="5">The sequence shown here is derived from an EMBL/GenBank/DDBJ whole genome shotgun (WGS) entry which is preliminary data.</text>
</comment>
<proteinExistence type="predicted"/>
<dbReference type="InterPro" id="IPR050212">
    <property type="entry name" value="Ntdp-like"/>
</dbReference>
<dbReference type="NCBIfam" id="NF010183">
    <property type="entry name" value="PRK13662.1"/>
    <property type="match status" value="1"/>
</dbReference>
<evidence type="ECO:0000256" key="2">
    <source>
        <dbReference type="ARBA" id="ARBA00022801"/>
    </source>
</evidence>
<dbReference type="InterPro" id="IPR035930">
    <property type="entry name" value="FomD-like_sf"/>
</dbReference>
<dbReference type="GeneID" id="60058897"/>
<feature type="domain" description="DUF402" evidence="4">
    <location>
        <begin position="18"/>
        <end position="156"/>
    </location>
</feature>
<evidence type="ECO:0000259" key="4">
    <source>
        <dbReference type="Pfam" id="PF04167"/>
    </source>
</evidence>
<dbReference type="InterPro" id="IPR016882">
    <property type="entry name" value="SA1684"/>
</dbReference>
<dbReference type="PIRSF" id="PIRSF028345">
    <property type="entry name" value="UCP028345"/>
    <property type="match status" value="1"/>
</dbReference>
<dbReference type="GO" id="GO:0016787">
    <property type="term" value="F:hydrolase activity"/>
    <property type="evidence" value="ECO:0007669"/>
    <property type="project" value="UniProtKB-KW"/>
</dbReference>
<evidence type="ECO:0000256" key="1">
    <source>
        <dbReference type="ARBA" id="ARBA00022723"/>
    </source>
</evidence>
<dbReference type="Proteomes" id="UP000487649">
    <property type="component" value="Unassembled WGS sequence"/>
</dbReference>
<organism evidence="5 6">
    <name type="scientific">Turicibacter sanguinis</name>
    <dbReference type="NCBI Taxonomy" id="154288"/>
    <lineage>
        <taxon>Bacteria</taxon>
        <taxon>Bacillati</taxon>
        <taxon>Bacillota</taxon>
        <taxon>Erysipelotrichia</taxon>
        <taxon>Erysipelotrichales</taxon>
        <taxon>Turicibacteraceae</taxon>
        <taxon>Turicibacter</taxon>
    </lineage>
</organism>
<sequence length="178" mass="21570">MHSPEIGQHVEIHSYKHNGNIHRIWHETTILDASDQVLIGANNKTLVMESDGRTWYTREPAVCYYYTEYWFNVLCMLRKDGVYFYCNISSPFVYDQKAIKYIDYDLDVKVFPDFTYKILDEDEYRKHKSEMDYPEEIQSIIYQQLDILIDMIENRRGPFAPGFAEHWYYVYKNRFIKR</sequence>
<protein>
    <submittedName>
        <fullName evidence="5">DUF402 domain-containing protein</fullName>
    </submittedName>
</protein>
<evidence type="ECO:0000313" key="6">
    <source>
        <dbReference type="Proteomes" id="UP000487649"/>
    </source>
</evidence>
<gene>
    <name evidence="5" type="ORF">GMA92_09375</name>
</gene>
<keyword evidence="1" id="KW-0479">Metal-binding</keyword>
<dbReference type="GO" id="GO:0046872">
    <property type="term" value="F:metal ion binding"/>
    <property type="evidence" value="ECO:0007669"/>
    <property type="project" value="UniProtKB-KW"/>
</dbReference>
<reference evidence="5 6" key="1">
    <citation type="journal article" date="2019" name="Nat. Med.">
        <title>A library of human gut bacterial isolates paired with longitudinal multiomics data enables mechanistic microbiome research.</title>
        <authorList>
            <person name="Poyet M."/>
            <person name="Groussin M."/>
            <person name="Gibbons S.M."/>
            <person name="Avila-Pacheco J."/>
            <person name="Jiang X."/>
            <person name="Kearney S.M."/>
            <person name="Perrotta A.R."/>
            <person name="Berdy B."/>
            <person name="Zhao S."/>
            <person name="Lieberman T.D."/>
            <person name="Swanson P.K."/>
            <person name="Smith M."/>
            <person name="Roesemann S."/>
            <person name="Alexander J.E."/>
            <person name="Rich S.A."/>
            <person name="Livny J."/>
            <person name="Vlamakis H."/>
            <person name="Clish C."/>
            <person name="Bullock K."/>
            <person name="Deik A."/>
            <person name="Scott J."/>
            <person name="Pierce K.A."/>
            <person name="Xavier R.J."/>
            <person name="Alm E.J."/>
        </authorList>
    </citation>
    <scope>NUCLEOTIDE SEQUENCE [LARGE SCALE GENOMIC DNA]</scope>
    <source>
        <strain evidence="5 6">BIOML-A198</strain>
    </source>
</reference>
<keyword evidence="2" id="KW-0378">Hydrolase</keyword>
<accession>A0A173UE15</accession>
<dbReference type="InterPro" id="IPR007295">
    <property type="entry name" value="DUF402"/>
</dbReference>
<dbReference type="AlphaFoldDB" id="A0A173UE15"/>
<name>A0A173UE15_9FIRM</name>
<dbReference type="PANTHER" id="PTHR39159">
    <property type="match status" value="1"/>
</dbReference>
<dbReference type="Gene3D" id="2.40.380.10">
    <property type="entry name" value="FomD-like"/>
    <property type="match status" value="1"/>
</dbReference>
<dbReference type="SUPFAM" id="SSF159234">
    <property type="entry name" value="FomD-like"/>
    <property type="match status" value="1"/>
</dbReference>
<dbReference type="Pfam" id="PF04167">
    <property type="entry name" value="DUF402"/>
    <property type="match status" value="1"/>
</dbReference>